<dbReference type="EMBL" id="FOVC01000005">
    <property type="protein sequence ID" value="SFN30969.1"/>
    <property type="molecule type" value="Genomic_DNA"/>
</dbReference>
<protein>
    <recommendedName>
        <fullName evidence="1">UPF0304 protein SAMN05216516_10591</fullName>
    </recommendedName>
</protein>
<sequence length="165" mass="19290">MDISHAQRLIISNQYRLLALLEPTQEKHYRRLSTIVERGYGLQMRELECELGVLISEETCRNVVQTMEMYHALQVSWNNLKEKNGINERRLSFLGFDAATEGQLLGYVRFLIESEGRYSDFDAGQHGFNAQTPMWEKYQRMLAIWQTCPRQYHLSSNEIAQVLDA</sequence>
<dbReference type="Proteomes" id="UP000242222">
    <property type="component" value="Unassembled WGS sequence"/>
</dbReference>
<name>A0A1I4Y0F2_9GAMM</name>
<comment type="similarity">
    <text evidence="1">Belongs to the UPF0304 family.</text>
</comment>
<dbReference type="SUPFAM" id="SSF116960">
    <property type="entry name" value="YfbU-like"/>
    <property type="match status" value="1"/>
</dbReference>
<dbReference type="Pfam" id="PF03887">
    <property type="entry name" value="YfbU"/>
    <property type="match status" value="1"/>
</dbReference>
<evidence type="ECO:0000313" key="2">
    <source>
        <dbReference type="EMBL" id="SFN30969.1"/>
    </source>
</evidence>
<dbReference type="Gene3D" id="1.10.3190.10">
    <property type="entry name" value="yfbu gene product, domain 2"/>
    <property type="match status" value="1"/>
</dbReference>
<organism evidence="2 3">
    <name type="scientific">Izhakiella capsodis</name>
    <dbReference type="NCBI Taxonomy" id="1367852"/>
    <lineage>
        <taxon>Bacteria</taxon>
        <taxon>Pseudomonadati</taxon>
        <taxon>Pseudomonadota</taxon>
        <taxon>Gammaproteobacteria</taxon>
        <taxon>Enterobacterales</taxon>
        <taxon>Erwiniaceae</taxon>
        <taxon>Izhakiella</taxon>
    </lineage>
</organism>
<dbReference type="InterPro" id="IPR005587">
    <property type="entry name" value="UPF0304_YfbU"/>
</dbReference>
<dbReference type="OrthoDB" id="5589463at2"/>
<dbReference type="STRING" id="1367852.SAMN05216516_10591"/>
<dbReference type="HAMAP" id="MF_00762">
    <property type="entry name" value="UPF0304"/>
    <property type="match status" value="1"/>
</dbReference>
<evidence type="ECO:0000313" key="3">
    <source>
        <dbReference type="Proteomes" id="UP000242222"/>
    </source>
</evidence>
<dbReference type="InterPro" id="IPR023145">
    <property type="entry name" value="YfbU_helix-hairpin_sf"/>
</dbReference>
<dbReference type="RefSeq" id="WP_092877429.1">
    <property type="nucleotide sequence ID" value="NZ_FOVC01000005.1"/>
</dbReference>
<evidence type="ECO:0000256" key="1">
    <source>
        <dbReference type="HAMAP-Rule" id="MF_00762"/>
    </source>
</evidence>
<reference evidence="3" key="1">
    <citation type="submission" date="2016-10" db="EMBL/GenBank/DDBJ databases">
        <authorList>
            <person name="Varghese N."/>
            <person name="Submissions S."/>
        </authorList>
    </citation>
    <scope>NUCLEOTIDE SEQUENCE [LARGE SCALE GENOMIC DNA]</scope>
    <source>
        <strain evidence="3">N6PO6</strain>
    </source>
</reference>
<gene>
    <name evidence="2" type="ORF">SAMN05216516_10591</name>
</gene>
<dbReference type="Gene3D" id="1.10.287.680">
    <property type="entry name" value="Helix hairpin bin"/>
    <property type="match status" value="1"/>
</dbReference>
<dbReference type="InterPro" id="IPR023146">
    <property type="entry name" value="YfbU_alpha-helical_sf"/>
</dbReference>
<dbReference type="NCBIfam" id="NF003936">
    <property type="entry name" value="PRK05445.1"/>
    <property type="match status" value="1"/>
</dbReference>
<keyword evidence="3" id="KW-1185">Reference proteome</keyword>
<proteinExistence type="inferred from homology"/>
<accession>A0A1I4Y0F2</accession>
<dbReference type="AlphaFoldDB" id="A0A1I4Y0F2"/>